<proteinExistence type="predicted"/>
<accession>A0A8J9V0Y6</accession>
<evidence type="ECO:0000313" key="1">
    <source>
        <dbReference type="EMBL" id="CAH0729663.1"/>
    </source>
</evidence>
<dbReference type="PANTHER" id="PTHR21166:SF2">
    <property type="entry name" value="CELL DIVISION CONTROL PROTEIN 24 OB DOMAIN-CONTAINING PROTEIN-RELATED"/>
    <property type="match status" value="1"/>
</dbReference>
<dbReference type="PANTHER" id="PTHR21166">
    <property type="entry name" value="CELL DIVISION CONTROL PROTEIN 24 OB DOMAIN-CONTAINING PROTEIN-RELATED"/>
    <property type="match status" value="1"/>
</dbReference>
<reference evidence="1" key="1">
    <citation type="submission" date="2021-12" db="EMBL/GenBank/DDBJ databases">
        <authorList>
            <person name="Martin H S."/>
        </authorList>
    </citation>
    <scope>NUCLEOTIDE SEQUENCE</scope>
</reference>
<dbReference type="AlphaFoldDB" id="A0A8J9V0Y6"/>
<sequence>MFENTKLSKNNLRKLLLGKKVTSPFYLSLNEGQSEVSIFDRDSVTTYLPLIHIPTKPCAGYCGLSEVLKFKEQKNNVYVDLLVVVKSVKPAKSIKTKAGVDMSVRAVEILDNSTPASLTLDLFDTDTIQSPMWVTAFLNYNYIRAEEWRPLDSVLFIADARVSWRAPAVRVQVCSRTVLTHQPHTPDAEALRLYVKSQGHTSGSDAAAWAAWSGERAAAACVAQVQDRLKSGVPFCAALHALLTHLDLDDLVTSTDGNLEDLRVRFADHTGELTARLPIHVLEGVFGHTVEQLKAMTSDQRGALRWSYLLEQCSVKVAVTPRLLVLALRRASAADPIPLY</sequence>
<dbReference type="OrthoDB" id="9937820at2759"/>
<dbReference type="Gene3D" id="2.40.50.140">
    <property type="entry name" value="Nucleic acid-binding proteins"/>
    <property type="match status" value="1"/>
</dbReference>
<dbReference type="GO" id="GO:0008310">
    <property type="term" value="F:single-stranded DNA 3'-5' DNA exonuclease activity"/>
    <property type="evidence" value="ECO:0007669"/>
    <property type="project" value="TreeGrafter"/>
</dbReference>
<dbReference type="EMBL" id="OV170228">
    <property type="protein sequence ID" value="CAH0729663.1"/>
    <property type="molecule type" value="Genomic_DNA"/>
</dbReference>
<dbReference type="InterPro" id="IPR012340">
    <property type="entry name" value="NA-bd_OB-fold"/>
</dbReference>
<dbReference type="GO" id="GO:0003697">
    <property type="term" value="F:single-stranded DNA binding"/>
    <property type="evidence" value="ECO:0007669"/>
    <property type="project" value="TreeGrafter"/>
</dbReference>
<name>A0A8J9V0Y6_9NEOP</name>
<protein>
    <submittedName>
        <fullName evidence="1">Uncharacterized protein</fullName>
    </submittedName>
</protein>
<gene>
    <name evidence="1" type="ORF">BINO364_LOCUS14724</name>
</gene>
<keyword evidence="2" id="KW-1185">Reference proteome</keyword>
<feature type="non-terminal residue" evidence="1">
    <location>
        <position position="340"/>
    </location>
</feature>
<dbReference type="InterPro" id="IPR052469">
    <property type="entry name" value="MEIOB"/>
</dbReference>
<evidence type="ECO:0000313" key="2">
    <source>
        <dbReference type="Proteomes" id="UP000838878"/>
    </source>
</evidence>
<organism evidence="1 2">
    <name type="scientific">Brenthis ino</name>
    <name type="common">lesser marbled fritillary</name>
    <dbReference type="NCBI Taxonomy" id="405034"/>
    <lineage>
        <taxon>Eukaryota</taxon>
        <taxon>Metazoa</taxon>
        <taxon>Ecdysozoa</taxon>
        <taxon>Arthropoda</taxon>
        <taxon>Hexapoda</taxon>
        <taxon>Insecta</taxon>
        <taxon>Pterygota</taxon>
        <taxon>Neoptera</taxon>
        <taxon>Endopterygota</taxon>
        <taxon>Lepidoptera</taxon>
        <taxon>Glossata</taxon>
        <taxon>Ditrysia</taxon>
        <taxon>Papilionoidea</taxon>
        <taxon>Nymphalidae</taxon>
        <taxon>Heliconiinae</taxon>
        <taxon>Argynnini</taxon>
        <taxon>Brenthis</taxon>
    </lineage>
</organism>
<dbReference type="SUPFAM" id="SSF50249">
    <property type="entry name" value="Nucleic acid-binding proteins"/>
    <property type="match status" value="1"/>
</dbReference>
<dbReference type="GO" id="GO:0000712">
    <property type="term" value="P:resolution of meiotic recombination intermediates"/>
    <property type="evidence" value="ECO:0007669"/>
    <property type="project" value="TreeGrafter"/>
</dbReference>
<dbReference type="Proteomes" id="UP000838878">
    <property type="component" value="Chromosome 8"/>
</dbReference>